<evidence type="ECO:0000313" key="2">
    <source>
        <dbReference type="EMBL" id="PFG19192.1"/>
    </source>
</evidence>
<keyword evidence="1" id="KW-0472">Membrane</keyword>
<keyword evidence="1" id="KW-0812">Transmembrane</keyword>
<name>A0A2A9CZR7_9MICO</name>
<protein>
    <submittedName>
        <fullName evidence="2">Uncharacterized protein</fullName>
    </submittedName>
</protein>
<dbReference type="EMBL" id="PDJD01000001">
    <property type="protein sequence ID" value="PFG19192.1"/>
    <property type="molecule type" value="Genomic_DNA"/>
</dbReference>
<proteinExistence type="predicted"/>
<accession>A0A2A9CZR7</accession>
<feature type="transmembrane region" description="Helical" evidence="1">
    <location>
        <begin position="57"/>
        <end position="76"/>
    </location>
</feature>
<keyword evidence="1" id="KW-1133">Transmembrane helix</keyword>
<organism evidence="2 3">
    <name type="scientific">Serinibacter salmoneus</name>
    <dbReference type="NCBI Taxonomy" id="556530"/>
    <lineage>
        <taxon>Bacteria</taxon>
        <taxon>Bacillati</taxon>
        <taxon>Actinomycetota</taxon>
        <taxon>Actinomycetes</taxon>
        <taxon>Micrococcales</taxon>
        <taxon>Beutenbergiaceae</taxon>
        <taxon>Serinibacter</taxon>
    </lineage>
</organism>
<gene>
    <name evidence="2" type="ORF">ATL40_0749</name>
</gene>
<sequence length="94" mass="10645">MSQRPDTSSRPALPHRVRQRVAVLRRHLLENLMRVAIRAASNLRAVRAQPERGDVPGWVMVTLMTAGLVAVIWLLADDWLRQLFQQAVDRVSGP</sequence>
<evidence type="ECO:0000313" key="3">
    <source>
        <dbReference type="Proteomes" id="UP000224915"/>
    </source>
</evidence>
<evidence type="ECO:0000256" key="1">
    <source>
        <dbReference type="SAM" id="Phobius"/>
    </source>
</evidence>
<dbReference type="AlphaFoldDB" id="A0A2A9CZR7"/>
<keyword evidence="3" id="KW-1185">Reference proteome</keyword>
<dbReference type="Proteomes" id="UP000224915">
    <property type="component" value="Unassembled WGS sequence"/>
</dbReference>
<comment type="caution">
    <text evidence="2">The sequence shown here is derived from an EMBL/GenBank/DDBJ whole genome shotgun (WGS) entry which is preliminary data.</text>
</comment>
<reference evidence="2 3" key="1">
    <citation type="submission" date="2017-10" db="EMBL/GenBank/DDBJ databases">
        <title>Sequencing the genomes of 1000 actinobacteria strains.</title>
        <authorList>
            <person name="Klenk H.-P."/>
        </authorList>
    </citation>
    <scope>NUCLEOTIDE SEQUENCE [LARGE SCALE GENOMIC DNA]</scope>
    <source>
        <strain evidence="2 3">DSM 21801</strain>
    </source>
</reference>